<name>A0A7S6U9S1_9STRA</name>
<dbReference type="PANTHER" id="PTHR10884">
    <property type="entry name" value="NADH DEHYDROGENASE UBIQUINONE IRON-SULFUR PROTEIN 3"/>
    <property type="match status" value="1"/>
</dbReference>
<dbReference type="InterPro" id="IPR037232">
    <property type="entry name" value="NADH_quin_OxRdtase_su_C/D-like"/>
</dbReference>
<gene>
    <name evidence="5" type="primary">nad9</name>
</gene>
<organism evidence="5">
    <name type="scientific">Labyrinthula sp</name>
    <dbReference type="NCBI Taxonomy" id="1678526"/>
    <lineage>
        <taxon>Eukaryota</taxon>
        <taxon>Sar</taxon>
        <taxon>Stramenopiles</taxon>
        <taxon>Bigyra</taxon>
        <taxon>Labyrinthulomycetes</taxon>
        <taxon>Labyrinthulida</taxon>
        <taxon>Labyrinthulaceae</taxon>
        <taxon>Labyrinthula</taxon>
    </lineage>
</organism>
<dbReference type="GO" id="GO:0008137">
    <property type="term" value="F:NADH dehydrogenase (ubiquinone) activity"/>
    <property type="evidence" value="ECO:0007669"/>
    <property type="project" value="InterPro"/>
</dbReference>
<evidence type="ECO:0000256" key="1">
    <source>
        <dbReference type="ARBA" id="ARBA00007569"/>
    </source>
</evidence>
<evidence type="ECO:0000256" key="3">
    <source>
        <dbReference type="RuleBase" id="RU003456"/>
    </source>
</evidence>
<reference evidence="5" key="1">
    <citation type="journal article" date="2020" name="bioRxiv">
        <title>First genome of Labyrinthula, an opportunistic seagrass pathogen, reveals novel insight into marine protist phylogeny, ecology and CAZyme cell-wall degradation.</title>
        <authorList>
            <person name="Tan M.H."/>
            <person name="Loke S."/>
            <person name="Croft L.J."/>
            <person name="Gleason F.H."/>
            <person name="Lange L."/>
            <person name="Pilgaard B."/>
            <person name="Trevathan-Tackett S.M."/>
        </authorList>
    </citation>
    <scope>NUCLEOTIDE SEQUENCE</scope>
    <source>
        <strain evidence="5">SR_Ha_C</strain>
    </source>
</reference>
<geneLocation type="mitochondrion" evidence="5"/>
<dbReference type="SUPFAM" id="SSF143243">
    <property type="entry name" value="Nqo5-like"/>
    <property type="match status" value="1"/>
</dbReference>
<dbReference type="GO" id="GO:0016651">
    <property type="term" value="F:oxidoreductase activity, acting on NAD(P)H"/>
    <property type="evidence" value="ECO:0007669"/>
    <property type="project" value="InterPro"/>
</dbReference>
<keyword evidence="3" id="KW-1278">Translocase</keyword>
<dbReference type="Gene3D" id="3.30.460.80">
    <property type="entry name" value="NADH:ubiquinone oxidoreductase, 30kDa subunit"/>
    <property type="match status" value="1"/>
</dbReference>
<feature type="domain" description="NADH:ubiquinone oxidoreductase 30kDa subunit" evidence="4">
    <location>
        <begin position="33"/>
        <end position="157"/>
    </location>
</feature>
<keyword evidence="2 3" id="KW-0813">Transport</keyword>
<evidence type="ECO:0000259" key="4">
    <source>
        <dbReference type="Pfam" id="PF00329"/>
    </source>
</evidence>
<dbReference type="InterPro" id="IPR001268">
    <property type="entry name" value="NADH_UbQ_OxRdtase_30kDa_su"/>
</dbReference>
<dbReference type="Pfam" id="PF00329">
    <property type="entry name" value="Complex1_30kDa"/>
    <property type="match status" value="1"/>
</dbReference>
<dbReference type="PANTHER" id="PTHR10884:SF14">
    <property type="entry name" value="NADH DEHYDROGENASE [UBIQUINONE] IRON-SULFUR PROTEIN 3, MITOCHONDRIAL"/>
    <property type="match status" value="1"/>
</dbReference>
<keyword evidence="5" id="KW-0496">Mitochondrion</keyword>
<dbReference type="HAMAP" id="MF_01357">
    <property type="entry name" value="NDH1_NuoC"/>
    <property type="match status" value="1"/>
</dbReference>
<protein>
    <submittedName>
        <fullName evidence="5">NADH dehydrogenase subunit 9</fullName>
    </submittedName>
</protein>
<proteinExistence type="inferred from homology"/>
<accession>A0A7S6U9S1</accession>
<dbReference type="InterPro" id="IPR010218">
    <property type="entry name" value="NADH_DH_suC"/>
</dbReference>
<sequence length="186" mass="21662">MEDRAYVSYGGWLRRVLGKGCKRVWEDKGDIEVEVGREDLVGVMRFLRDNVNCQYKQVVDMAGVDRGVGKEGEGRFKVVYQLLSVRYSRRLRVSVYVEGEEGVETLTGLYKGVDWFERELWDMYGVAVEGHKDLRRLLTDYGFKGHPMRKDFPLTGYVEVRYDEKRKGVVTEGVEMSQELRSWEVV</sequence>
<dbReference type="NCBIfam" id="TIGR01961">
    <property type="entry name" value="NuoC_fam"/>
    <property type="match status" value="1"/>
</dbReference>
<dbReference type="EMBL" id="MT267870">
    <property type="protein sequence ID" value="QOW07440.1"/>
    <property type="molecule type" value="Genomic_DNA"/>
</dbReference>
<evidence type="ECO:0000313" key="5">
    <source>
        <dbReference type="EMBL" id="QOW07440.1"/>
    </source>
</evidence>
<comment type="similarity">
    <text evidence="1 3">Belongs to the complex I 30 kDa subunit family.</text>
</comment>
<keyword evidence="3" id="KW-0520">NAD</keyword>
<dbReference type="InterPro" id="IPR020396">
    <property type="entry name" value="NADH_UbQ_OxRdtase_CS"/>
</dbReference>
<dbReference type="PROSITE" id="PS00542">
    <property type="entry name" value="COMPLEX1_30K"/>
    <property type="match status" value="1"/>
</dbReference>
<dbReference type="AlphaFoldDB" id="A0A7S6U9S1"/>
<evidence type="ECO:0000256" key="2">
    <source>
        <dbReference type="ARBA" id="ARBA00022448"/>
    </source>
</evidence>